<name>A0A0E9X6N6_ANGAN</name>
<proteinExistence type="predicted"/>
<protein>
    <submittedName>
        <fullName evidence="1">Uncharacterized protein</fullName>
    </submittedName>
</protein>
<accession>A0A0E9X6N6</accession>
<dbReference type="AlphaFoldDB" id="A0A0E9X6N6"/>
<evidence type="ECO:0000313" key="1">
    <source>
        <dbReference type="EMBL" id="JAH97535.1"/>
    </source>
</evidence>
<sequence length="53" mass="6020">MKVNVGCDCFFLNQSSNHCCKHIHENCSLAEFRPSGYTQHIQALSFFPLSCIL</sequence>
<organism evidence="1">
    <name type="scientific">Anguilla anguilla</name>
    <name type="common">European freshwater eel</name>
    <name type="synonym">Muraena anguilla</name>
    <dbReference type="NCBI Taxonomy" id="7936"/>
    <lineage>
        <taxon>Eukaryota</taxon>
        <taxon>Metazoa</taxon>
        <taxon>Chordata</taxon>
        <taxon>Craniata</taxon>
        <taxon>Vertebrata</taxon>
        <taxon>Euteleostomi</taxon>
        <taxon>Actinopterygii</taxon>
        <taxon>Neopterygii</taxon>
        <taxon>Teleostei</taxon>
        <taxon>Anguilliformes</taxon>
        <taxon>Anguillidae</taxon>
        <taxon>Anguilla</taxon>
    </lineage>
</organism>
<reference evidence="1" key="2">
    <citation type="journal article" date="2015" name="Fish Shellfish Immunol.">
        <title>Early steps in the European eel (Anguilla anguilla)-Vibrio vulnificus interaction in the gills: Role of the RtxA13 toxin.</title>
        <authorList>
            <person name="Callol A."/>
            <person name="Pajuelo D."/>
            <person name="Ebbesson L."/>
            <person name="Teles M."/>
            <person name="MacKenzie S."/>
            <person name="Amaro C."/>
        </authorList>
    </citation>
    <scope>NUCLEOTIDE SEQUENCE</scope>
</reference>
<reference evidence="1" key="1">
    <citation type="submission" date="2014-11" db="EMBL/GenBank/DDBJ databases">
        <authorList>
            <person name="Amaro Gonzalez C."/>
        </authorList>
    </citation>
    <scope>NUCLEOTIDE SEQUENCE</scope>
</reference>
<dbReference type="EMBL" id="GBXM01011042">
    <property type="protein sequence ID" value="JAH97535.1"/>
    <property type="molecule type" value="Transcribed_RNA"/>
</dbReference>